<name>A0A1G4JD86_9SACH</name>
<keyword evidence="1" id="KW-0472">Membrane</keyword>
<protein>
    <submittedName>
        <fullName evidence="2">LANO_0D01134g1_1</fullName>
    </submittedName>
</protein>
<reference evidence="3" key="1">
    <citation type="submission" date="2016-03" db="EMBL/GenBank/DDBJ databases">
        <authorList>
            <person name="Devillers Hugo."/>
        </authorList>
    </citation>
    <scope>NUCLEOTIDE SEQUENCE [LARGE SCALE GENOMIC DNA]</scope>
</reference>
<feature type="transmembrane region" description="Helical" evidence="1">
    <location>
        <begin position="29"/>
        <end position="52"/>
    </location>
</feature>
<accession>A0A1G4JD86</accession>
<sequence>MNNPNRQSGKLEDKSSAHKRTVKARLYQYFRLSSSFLFAALGARWAILFPLVGLKFTPGGIHEFLCYLMVYAGVSEIVWTFVFHGLKRTIFSRTMLKDINLLYFVITMHFHDDYEHALVLKSIAYSTFIASLALSQTYCHWCKLFRAPSRSRRTVLWKIDTFATLPVLYLSEFYLLLLNLQTPSYHTYPWLQIVNKAVLVAFIPVSLHSFRKQVAAW</sequence>
<keyword evidence="1" id="KW-0812">Transmembrane</keyword>
<dbReference type="AlphaFoldDB" id="A0A1G4JD86"/>
<evidence type="ECO:0000313" key="2">
    <source>
        <dbReference type="EMBL" id="SCU88110.1"/>
    </source>
</evidence>
<evidence type="ECO:0000256" key="1">
    <source>
        <dbReference type="SAM" id="Phobius"/>
    </source>
</evidence>
<proteinExistence type="predicted"/>
<keyword evidence="3" id="KW-1185">Reference proteome</keyword>
<dbReference type="Proteomes" id="UP000189911">
    <property type="component" value="Chromosome D"/>
</dbReference>
<gene>
    <name evidence="2" type="ORF">LANO_0D01134G</name>
</gene>
<dbReference type="EMBL" id="LT598448">
    <property type="protein sequence ID" value="SCU88110.1"/>
    <property type="molecule type" value="Genomic_DNA"/>
</dbReference>
<organism evidence="2 3">
    <name type="scientific">Lachancea nothofagi CBS 11611</name>
    <dbReference type="NCBI Taxonomy" id="1266666"/>
    <lineage>
        <taxon>Eukaryota</taxon>
        <taxon>Fungi</taxon>
        <taxon>Dikarya</taxon>
        <taxon>Ascomycota</taxon>
        <taxon>Saccharomycotina</taxon>
        <taxon>Saccharomycetes</taxon>
        <taxon>Saccharomycetales</taxon>
        <taxon>Saccharomycetaceae</taxon>
        <taxon>Lachancea</taxon>
    </lineage>
</organism>
<dbReference type="OrthoDB" id="46988at2759"/>
<feature type="transmembrane region" description="Helical" evidence="1">
    <location>
        <begin position="189"/>
        <end position="207"/>
    </location>
</feature>
<feature type="transmembrane region" description="Helical" evidence="1">
    <location>
        <begin position="64"/>
        <end position="83"/>
    </location>
</feature>
<feature type="transmembrane region" description="Helical" evidence="1">
    <location>
        <begin position="155"/>
        <end position="177"/>
    </location>
</feature>
<keyword evidence="1" id="KW-1133">Transmembrane helix</keyword>
<evidence type="ECO:0000313" key="3">
    <source>
        <dbReference type="Proteomes" id="UP000189911"/>
    </source>
</evidence>